<dbReference type="InterPro" id="IPR039314">
    <property type="entry name" value="CP12-like"/>
</dbReference>
<dbReference type="Proteomes" id="UP001476950">
    <property type="component" value="Unassembled WGS sequence"/>
</dbReference>
<feature type="domain" description="CP12" evidence="1">
    <location>
        <begin position="13"/>
        <end position="81"/>
    </location>
</feature>
<dbReference type="SMART" id="SM01093">
    <property type="entry name" value="CP12"/>
    <property type="match status" value="1"/>
</dbReference>
<name>A0ABV0KMX4_9CYAN</name>
<evidence type="ECO:0000259" key="1">
    <source>
        <dbReference type="SMART" id="SM01093"/>
    </source>
</evidence>
<accession>A0ABV0KMX4</accession>
<organism evidence="2 3">
    <name type="scientific">Stenomitos frigidus AS-A4</name>
    <dbReference type="NCBI Taxonomy" id="2933935"/>
    <lineage>
        <taxon>Bacteria</taxon>
        <taxon>Bacillati</taxon>
        <taxon>Cyanobacteriota</taxon>
        <taxon>Cyanophyceae</taxon>
        <taxon>Leptolyngbyales</taxon>
        <taxon>Leptolyngbyaceae</taxon>
        <taxon>Stenomitos</taxon>
    </lineage>
</organism>
<keyword evidence="3" id="KW-1185">Reference proteome</keyword>
<dbReference type="RefSeq" id="WP_190449118.1">
    <property type="nucleotide sequence ID" value="NZ_JAMPLM010000019.1"/>
</dbReference>
<evidence type="ECO:0000313" key="3">
    <source>
        <dbReference type="Proteomes" id="UP001476950"/>
    </source>
</evidence>
<proteinExistence type="predicted"/>
<gene>
    <name evidence="2" type="ORF">NDI38_19200</name>
</gene>
<evidence type="ECO:0000313" key="2">
    <source>
        <dbReference type="EMBL" id="MEP1060565.1"/>
    </source>
</evidence>
<reference evidence="2 3" key="1">
    <citation type="submission" date="2022-04" db="EMBL/GenBank/DDBJ databases">
        <title>Positive selection, recombination, and allopatry shape intraspecific diversity of widespread and dominant cyanobacteria.</title>
        <authorList>
            <person name="Wei J."/>
            <person name="Shu W."/>
            <person name="Hu C."/>
        </authorList>
    </citation>
    <scope>NUCLEOTIDE SEQUENCE [LARGE SCALE GENOMIC DNA]</scope>
    <source>
        <strain evidence="2 3">AS-A4</strain>
    </source>
</reference>
<sequence>MSKLLETNNTAPLEQQLQSMLEQARSACSNNGELSSECAVAWDAVEEMQAASSDRRLHQKTNFDRYCEERPDALECRIYDV</sequence>
<dbReference type="PANTHER" id="PTHR33921">
    <property type="entry name" value="CALVIN CYCLE PROTEIN CP12-2, CHLOROPLASTIC"/>
    <property type="match status" value="1"/>
</dbReference>
<comment type="caution">
    <text evidence="2">The sequence shown here is derived from an EMBL/GenBank/DDBJ whole genome shotgun (WGS) entry which is preliminary data.</text>
</comment>
<dbReference type="Pfam" id="PF02672">
    <property type="entry name" value="CP12"/>
    <property type="match status" value="1"/>
</dbReference>
<protein>
    <submittedName>
        <fullName evidence="2">Calvin cycle protein CP12</fullName>
    </submittedName>
</protein>
<dbReference type="PANTHER" id="PTHR33921:SF15">
    <property type="entry name" value="CALVIN CYCLE PROTEIN CP12-2, CHLOROPLASTIC"/>
    <property type="match status" value="1"/>
</dbReference>
<dbReference type="InterPro" id="IPR003823">
    <property type="entry name" value="CP12_dom"/>
</dbReference>
<dbReference type="EMBL" id="JAMPLM010000019">
    <property type="protein sequence ID" value="MEP1060565.1"/>
    <property type="molecule type" value="Genomic_DNA"/>
</dbReference>